<dbReference type="InterPro" id="IPR008407">
    <property type="entry name" value="Brnchd-chn_aa_trnsp_AzlD"/>
</dbReference>
<dbReference type="PIRSF" id="PIRSF003203">
    <property type="entry name" value="AzlD"/>
    <property type="match status" value="1"/>
</dbReference>
<evidence type="ECO:0000313" key="2">
    <source>
        <dbReference type="EMBL" id="QGH33799.1"/>
    </source>
</evidence>
<reference evidence="2 3" key="1">
    <citation type="submission" date="2019-11" db="EMBL/GenBank/DDBJ databases">
        <title>Gracilibacillus salitolerans sp. nov., a moderate halophile isolated from a saline soil in northwest China.</title>
        <authorList>
            <person name="Gan L."/>
        </authorList>
    </citation>
    <scope>NUCLEOTIDE SEQUENCE [LARGE SCALE GENOMIC DNA]</scope>
    <source>
        <strain evidence="2 3">SCU50</strain>
    </source>
</reference>
<dbReference type="KEGG" id="grc:GI584_07100"/>
<evidence type="ECO:0000256" key="1">
    <source>
        <dbReference type="SAM" id="Phobius"/>
    </source>
</evidence>
<sequence length="79" mass="8943">MVIFGTILTILPFVVFPFDKPTPKYVQYLGKVLPSTVIGLLVIYCFKDVSLLSETYGIPEFIGVAVVVLLYFWKKNILL</sequence>
<keyword evidence="1" id="KW-0472">Membrane</keyword>
<dbReference type="AlphaFoldDB" id="A0A5Q2TG60"/>
<evidence type="ECO:0000313" key="3">
    <source>
        <dbReference type="Proteomes" id="UP000339690"/>
    </source>
</evidence>
<proteinExistence type="predicted"/>
<feature type="transmembrane region" description="Helical" evidence="1">
    <location>
        <begin position="55"/>
        <end position="73"/>
    </location>
</feature>
<protein>
    <submittedName>
        <fullName evidence="2">Branched-chain amino acid transporter AzlD</fullName>
    </submittedName>
</protein>
<organism evidence="2 3">
    <name type="scientific">Gracilibacillus salitolerans</name>
    <dbReference type="NCBI Taxonomy" id="2663022"/>
    <lineage>
        <taxon>Bacteria</taxon>
        <taxon>Bacillati</taxon>
        <taxon>Bacillota</taxon>
        <taxon>Bacilli</taxon>
        <taxon>Bacillales</taxon>
        <taxon>Bacillaceae</taxon>
        <taxon>Gracilibacillus</taxon>
    </lineage>
</organism>
<keyword evidence="3" id="KW-1185">Reference proteome</keyword>
<dbReference type="Pfam" id="PF05437">
    <property type="entry name" value="AzlD"/>
    <property type="match status" value="1"/>
</dbReference>
<gene>
    <name evidence="2" type="ORF">GI584_07100</name>
</gene>
<keyword evidence="1" id="KW-0812">Transmembrane</keyword>
<feature type="transmembrane region" description="Helical" evidence="1">
    <location>
        <begin position="27"/>
        <end position="46"/>
    </location>
</feature>
<dbReference type="Proteomes" id="UP000339690">
    <property type="component" value="Chromosome"/>
</dbReference>
<keyword evidence="1" id="KW-1133">Transmembrane helix</keyword>
<name>A0A5Q2TG60_9BACI</name>
<accession>A0A5Q2TG60</accession>
<dbReference type="EMBL" id="CP045915">
    <property type="protein sequence ID" value="QGH33799.1"/>
    <property type="molecule type" value="Genomic_DNA"/>
</dbReference>